<dbReference type="Gene3D" id="1.20.120.1870">
    <property type="entry name" value="Fic/DOC protein, Fido domain"/>
    <property type="match status" value="1"/>
</dbReference>
<dbReference type="RefSeq" id="WP_163460087.1">
    <property type="nucleotide sequence ID" value="NZ_JAAGOH010000069.1"/>
</dbReference>
<evidence type="ECO:0000313" key="3">
    <source>
        <dbReference type="Proteomes" id="UP000484255"/>
    </source>
</evidence>
<dbReference type="InterPro" id="IPR003812">
    <property type="entry name" value="Fido"/>
</dbReference>
<evidence type="ECO:0000313" key="2">
    <source>
        <dbReference type="EMBL" id="NDY94071.1"/>
    </source>
</evidence>
<dbReference type="Proteomes" id="UP000484255">
    <property type="component" value="Unassembled WGS sequence"/>
</dbReference>
<gene>
    <name evidence="2" type="ORF">G3A44_23035</name>
</gene>
<dbReference type="NCBIfam" id="TIGR01550">
    <property type="entry name" value="DOC_P1"/>
    <property type="match status" value="1"/>
</dbReference>
<evidence type="ECO:0000259" key="1">
    <source>
        <dbReference type="PROSITE" id="PS51459"/>
    </source>
</evidence>
<dbReference type="InterPro" id="IPR053737">
    <property type="entry name" value="Type_II_TA_Toxin"/>
</dbReference>
<dbReference type="PROSITE" id="PS51459">
    <property type="entry name" value="FIDO"/>
    <property type="match status" value="1"/>
</dbReference>
<dbReference type="PANTHER" id="PTHR39426">
    <property type="entry name" value="HOMOLOGY TO DEATH-ON-CURING PROTEIN OF PHAGE P1"/>
    <property type="match status" value="1"/>
</dbReference>
<accession>A0A7C9PKW2</accession>
<feature type="domain" description="Fido" evidence="1">
    <location>
        <begin position="1"/>
        <end position="132"/>
    </location>
</feature>
<dbReference type="EMBL" id="JAAGOH010000069">
    <property type="protein sequence ID" value="NDY94071.1"/>
    <property type="molecule type" value="Genomic_DNA"/>
</dbReference>
<dbReference type="InterPro" id="IPR006440">
    <property type="entry name" value="Doc"/>
</dbReference>
<reference evidence="2 3" key="1">
    <citation type="submission" date="2020-02" db="EMBL/GenBank/DDBJ databases">
        <title>Ideonella bacterium strain TBM-1.</title>
        <authorList>
            <person name="Chen W.-M."/>
        </authorList>
    </citation>
    <scope>NUCLEOTIDE SEQUENCE [LARGE SCALE GENOMIC DNA]</scope>
    <source>
        <strain evidence="2 3">TBM-1</strain>
    </source>
</reference>
<name>A0A7C9PKW2_9BURK</name>
<proteinExistence type="predicted"/>
<dbReference type="InterPro" id="IPR036597">
    <property type="entry name" value="Fido-like_dom_sf"/>
</dbReference>
<protein>
    <submittedName>
        <fullName evidence="2">Type II toxin-antitoxin system death-on-curing family toxin</fullName>
    </submittedName>
</protein>
<keyword evidence="3" id="KW-1185">Reference proteome</keyword>
<dbReference type="AlphaFoldDB" id="A0A7C9PKW2"/>
<organism evidence="2 3">
    <name type="scientific">Ideonella livida</name>
    <dbReference type="NCBI Taxonomy" id="2707176"/>
    <lineage>
        <taxon>Bacteria</taxon>
        <taxon>Pseudomonadati</taxon>
        <taxon>Pseudomonadota</taxon>
        <taxon>Betaproteobacteria</taxon>
        <taxon>Burkholderiales</taxon>
        <taxon>Sphaerotilaceae</taxon>
        <taxon>Ideonella</taxon>
    </lineage>
</organism>
<comment type="caution">
    <text evidence="2">The sequence shown here is derived from an EMBL/GenBank/DDBJ whole genome shotgun (WGS) entry which is preliminary data.</text>
</comment>
<dbReference type="Pfam" id="PF02661">
    <property type="entry name" value="Fic"/>
    <property type="match status" value="1"/>
</dbReference>
<dbReference type="PANTHER" id="PTHR39426:SF1">
    <property type="entry name" value="HOMOLOGY TO DEATH-ON-CURING PROTEIN OF PHAGE P1"/>
    <property type="match status" value="1"/>
</dbReference>
<sequence>MDASTVVYIHEYLTEFFQDKEDPISPPGVKNLDSIESAAARPFATAGGQDAYPTVFDKAASLFHSVACNHSFHNGNKRAALLSTMYFLSEYGYWLEKCSDDELYEFTRQIAAHEISEDRRNEVPVISEWLEKNSRKQQKGEKPLKLTHLRDILSRFGFNLRDIGKTLEVLRDGIVVETILKKGSHGFEDYDPAYISELRRRLELTADHGVDSSRFYGQKGISDELNEFMQLRLDVMKRLAKI</sequence>
<dbReference type="SUPFAM" id="SSF140931">
    <property type="entry name" value="Fic-like"/>
    <property type="match status" value="1"/>
</dbReference>
<dbReference type="GO" id="GO:0016301">
    <property type="term" value="F:kinase activity"/>
    <property type="evidence" value="ECO:0007669"/>
    <property type="project" value="InterPro"/>
</dbReference>